<proteinExistence type="inferred from homology"/>
<name>A0A4P6HPG9_9BACT</name>
<dbReference type="RefSeq" id="WP_129354162.1">
    <property type="nucleotide sequence ID" value="NZ_CP026538.1"/>
</dbReference>
<evidence type="ECO:0000259" key="6">
    <source>
        <dbReference type="PROSITE" id="PS50111"/>
    </source>
</evidence>
<reference evidence="8 9" key="1">
    <citation type="submission" date="2018-02" db="EMBL/GenBank/DDBJ databases">
        <title>Genome sequence of Desulfovibrio carbinolicus DSM 3852.</title>
        <authorList>
            <person name="Wilbanks E."/>
            <person name="Skennerton C.T."/>
            <person name="Orphan V.J."/>
        </authorList>
    </citation>
    <scope>NUCLEOTIDE SEQUENCE [LARGE SCALE GENOMIC DNA]</scope>
    <source>
        <strain evidence="8 9">DSM 3852</strain>
    </source>
</reference>
<dbReference type="PROSITE" id="PS50885">
    <property type="entry name" value="HAMP"/>
    <property type="match status" value="1"/>
</dbReference>
<protein>
    <submittedName>
        <fullName evidence="8">Methyl-accepting chemotaxis protein</fullName>
    </submittedName>
</protein>
<feature type="transmembrane region" description="Helical" evidence="5">
    <location>
        <begin position="6"/>
        <end position="29"/>
    </location>
</feature>
<dbReference type="SMART" id="SM00283">
    <property type="entry name" value="MA"/>
    <property type="match status" value="1"/>
</dbReference>
<dbReference type="Pfam" id="PF00015">
    <property type="entry name" value="MCPsignal"/>
    <property type="match status" value="1"/>
</dbReference>
<dbReference type="EMBL" id="CP026538">
    <property type="protein sequence ID" value="QAZ68584.1"/>
    <property type="molecule type" value="Genomic_DNA"/>
</dbReference>
<dbReference type="KEGG" id="dcb:C3Y92_15640"/>
<dbReference type="PANTHER" id="PTHR32089:SF112">
    <property type="entry name" value="LYSOZYME-LIKE PROTEIN-RELATED"/>
    <property type="match status" value="1"/>
</dbReference>
<feature type="coiled-coil region" evidence="4">
    <location>
        <begin position="87"/>
        <end position="141"/>
    </location>
</feature>
<feature type="domain" description="HAMP" evidence="7">
    <location>
        <begin position="218"/>
        <end position="270"/>
    </location>
</feature>
<keyword evidence="9" id="KW-1185">Reference proteome</keyword>
<dbReference type="Gene3D" id="6.10.340.10">
    <property type="match status" value="1"/>
</dbReference>
<evidence type="ECO:0000256" key="3">
    <source>
        <dbReference type="PROSITE-ProRule" id="PRU00284"/>
    </source>
</evidence>
<dbReference type="OrthoDB" id="5444340at2"/>
<dbReference type="Pfam" id="PF00672">
    <property type="entry name" value="HAMP"/>
    <property type="match status" value="1"/>
</dbReference>
<feature type="domain" description="Methyl-accepting transducer" evidence="6">
    <location>
        <begin position="318"/>
        <end position="554"/>
    </location>
</feature>
<dbReference type="Pfam" id="PF12729">
    <property type="entry name" value="4HB_MCP_1"/>
    <property type="match status" value="1"/>
</dbReference>
<dbReference type="InterPro" id="IPR004089">
    <property type="entry name" value="MCPsignal_dom"/>
</dbReference>
<dbReference type="PROSITE" id="PS50111">
    <property type="entry name" value="CHEMOTAXIS_TRANSDUC_2"/>
    <property type="match status" value="1"/>
</dbReference>
<evidence type="ECO:0000313" key="9">
    <source>
        <dbReference type="Proteomes" id="UP000293296"/>
    </source>
</evidence>
<keyword evidence="5" id="KW-0812">Transmembrane</keyword>
<evidence type="ECO:0000259" key="7">
    <source>
        <dbReference type="PROSITE" id="PS50885"/>
    </source>
</evidence>
<feature type="transmembrane region" description="Helical" evidence="5">
    <location>
        <begin position="198"/>
        <end position="216"/>
    </location>
</feature>
<dbReference type="InterPro" id="IPR003660">
    <property type="entry name" value="HAMP_dom"/>
</dbReference>
<organism evidence="8 9">
    <name type="scientific">Solidesulfovibrio carbinolicus</name>
    <dbReference type="NCBI Taxonomy" id="296842"/>
    <lineage>
        <taxon>Bacteria</taxon>
        <taxon>Pseudomonadati</taxon>
        <taxon>Thermodesulfobacteriota</taxon>
        <taxon>Desulfovibrionia</taxon>
        <taxon>Desulfovibrionales</taxon>
        <taxon>Desulfovibrionaceae</taxon>
        <taxon>Solidesulfovibrio</taxon>
    </lineage>
</organism>
<dbReference type="InterPro" id="IPR024478">
    <property type="entry name" value="HlyB_4HB_MCP"/>
</dbReference>
<gene>
    <name evidence="8" type="ORF">C3Y92_15640</name>
</gene>
<keyword evidence="5" id="KW-1133">Transmembrane helix</keyword>
<evidence type="ECO:0000256" key="1">
    <source>
        <dbReference type="ARBA" id="ARBA00023224"/>
    </source>
</evidence>
<evidence type="ECO:0000256" key="4">
    <source>
        <dbReference type="SAM" id="Coils"/>
    </source>
</evidence>
<dbReference type="GO" id="GO:0007165">
    <property type="term" value="P:signal transduction"/>
    <property type="evidence" value="ECO:0007669"/>
    <property type="project" value="UniProtKB-KW"/>
</dbReference>
<keyword evidence="5" id="KW-0472">Membrane</keyword>
<dbReference type="Gene3D" id="1.10.287.950">
    <property type="entry name" value="Methyl-accepting chemotaxis protein"/>
    <property type="match status" value="1"/>
</dbReference>
<dbReference type="PANTHER" id="PTHR32089">
    <property type="entry name" value="METHYL-ACCEPTING CHEMOTAXIS PROTEIN MCPB"/>
    <property type="match status" value="1"/>
</dbReference>
<keyword evidence="4" id="KW-0175">Coiled coil</keyword>
<evidence type="ECO:0000313" key="8">
    <source>
        <dbReference type="EMBL" id="QAZ68584.1"/>
    </source>
</evidence>
<evidence type="ECO:0000256" key="2">
    <source>
        <dbReference type="ARBA" id="ARBA00029447"/>
    </source>
</evidence>
<dbReference type="SMART" id="SM00304">
    <property type="entry name" value="HAMP"/>
    <property type="match status" value="1"/>
</dbReference>
<dbReference type="AlphaFoldDB" id="A0A4P6HPG9"/>
<dbReference type="Proteomes" id="UP000293296">
    <property type="component" value="Chromosome"/>
</dbReference>
<sequence>MNGLSVGTRIMTAFLVMAAIALAVGAVGWRGLSRTSGSMDDIVARRLPAIPALMRVGAGLREIIIAQRTLLIPGIDKAVAAEQGRVMDKARETMARAMAEAVELADAPAERQRLDALRTVLDAAQKGNDALLGKIREWEKDKSDILAMMDVLATATDLRAVQAAVLTALDEAIAAAVAESRQVVDAAESVAAASTRNILIGMAAGALLALGFGAALTRMITRPLAAAVTFADNISRGNLDGPPPRRGCGELATLGLALTRMAGEIRRLLGEARQKTDEADAAAQKARHAAQAVEEARKGSVEATRRGIAQAASEIEQVVAVVTSASEQLARQVELTRQGMEKQSRSLSGTESAMDVMSHTIAGVAENASVAARTAEDARSKALEGENVVGEVVSGIDKAQKLALGLKQDMAALGGHAEGIGRVIGVISEIADQTNLLALNAAIEAARAGDAGRGFAVVADEVRKLAEKTMVATREVDVAVRDIQAGARTTIDGVDQAVAAIDASTNLAAASGRTLADIVALIERASQQVQAIAEASRKEAAEGEEIDQAVRELAGISQETAEAMGQASRAVGELAGQAHVLQQLVENMQRTG</sequence>
<dbReference type="CDD" id="cd06225">
    <property type="entry name" value="HAMP"/>
    <property type="match status" value="1"/>
</dbReference>
<dbReference type="SUPFAM" id="SSF58104">
    <property type="entry name" value="Methyl-accepting chemotaxis protein (MCP) signaling domain"/>
    <property type="match status" value="1"/>
</dbReference>
<comment type="similarity">
    <text evidence="2">Belongs to the methyl-accepting chemotaxis (MCP) protein family.</text>
</comment>
<accession>A0A4P6HPG9</accession>
<dbReference type="GO" id="GO:0016020">
    <property type="term" value="C:membrane"/>
    <property type="evidence" value="ECO:0007669"/>
    <property type="project" value="InterPro"/>
</dbReference>
<evidence type="ECO:0000256" key="5">
    <source>
        <dbReference type="SAM" id="Phobius"/>
    </source>
</evidence>
<keyword evidence="1 3" id="KW-0807">Transducer</keyword>